<organism evidence="2 3">
    <name type="scientific">Microcoleus asticus IPMA8</name>
    <dbReference type="NCBI Taxonomy" id="2563858"/>
    <lineage>
        <taxon>Bacteria</taxon>
        <taxon>Bacillati</taxon>
        <taxon>Cyanobacteriota</taxon>
        <taxon>Cyanophyceae</taxon>
        <taxon>Oscillatoriophycideae</taxon>
        <taxon>Oscillatoriales</taxon>
        <taxon>Microcoleaceae</taxon>
        <taxon>Microcoleus</taxon>
        <taxon>Microcoleus asticus</taxon>
    </lineage>
</organism>
<dbReference type="SUPFAM" id="SSF52833">
    <property type="entry name" value="Thioredoxin-like"/>
    <property type="match status" value="1"/>
</dbReference>
<dbReference type="RefSeq" id="WP_246276623.1">
    <property type="nucleotide sequence ID" value="NZ_CAWPPK010000002.1"/>
</dbReference>
<dbReference type="CDD" id="cd03062">
    <property type="entry name" value="TRX_Fd_Sucrase"/>
    <property type="match status" value="1"/>
</dbReference>
<dbReference type="InterPro" id="IPR010350">
    <property type="entry name" value="Aim32/Apd1-like_bac"/>
</dbReference>
<dbReference type="Pfam" id="PF06999">
    <property type="entry name" value="Suc_Fer-like"/>
    <property type="match status" value="1"/>
</dbReference>
<reference evidence="2 3" key="1">
    <citation type="journal article" date="2020" name="Sci. Rep.">
        <title>A novel cyanobacterial geosmin producer, revising GeoA distribution and dispersion patterns in Bacteria.</title>
        <authorList>
            <person name="Churro C."/>
            <person name="Semedo-Aguiar A.P."/>
            <person name="Silva A.D."/>
            <person name="Pereira-Leal J.B."/>
            <person name="Leite R.B."/>
        </authorList>
    </citation>
    <scope>NUCLEOTIDE SEQUENCE [LARGE SCALE GENOMIC DNA]</scope>
    <source>
        <strain evidence="2 3">IPMA8</strain>
    </source>
</reference>
<dbReference type="Proteomes" id="UP000702425">
    <property type="component" value="Unassembled WGS sequence"/>
</dbReference>
<dbReference type="InterPro" id="IPR036249">
    <property type="entry name" value="Thioredoxin-like_sf"/>
</dbReference>
<comment type="caution">
    <text evidence="2">The sequence shown here is derived from an EMBL/GenBank/DDBJ whole genome shotgun (WGS) entry which is preliminary data.</text>
</comment>
<name>A0ABX2CRV1_9CYAN</name>
<sequence>MMDKFFCADASKCVEEDIIGSGSNYQTYILIECCLPWESEAFNSKQISQKLKDLVEEVEHSKQKIRFLLINNYRTKCSNQRKVLIYENKEQELFGGYEKHEFNVDSFDKVAGVVKSYLAGEVPGCETENKQTRDILVCTHGSHDMCCARYGNPFYAQATALASELELNDVRVWRASHFGGHRFAPTAIDLPDGRYYGNLDRASFQSILTRTGDIECLNKVYRGWGILPNPIQVLERELIVLYGWDWFNYKVASKILDLDTKNDAFLAEITFEKADGTYTYRADLVKDETKTVRLKGSCGAKQESEFVKYSVKNLHFYSKKEELKFAISPSVSLPKLVETM</sequence>
<evidence type="ECO:0008006" key="4">
    <source>
        <dbReference type="Google" id="ProtNLM"/>
    </source>
</evidence>
<proteinExistence type="predicted"/>
<evidence type="ECO:0000313" key="3">
    <source>
        <dbReference type="Proteomes" id="UP000702425"/>
    </source>
</evidence>
<evidence type="ECO:0000313" key="2">
    <source>
        <dbReference type="EMBL" id="NQE33130.1"/>
    </source>
</evidence>
<dbReference type="PIRSF" id="PIRSF035042">
    <property type="entry name" value="UCP035042_thirdx"/>
    <property type="match status" value="1"/>
</dbReference>
<dbReference type="InterPro" id="IPR009737">
    <property type="entry name" value="Aim32/Apd1-like"/>
</dbReference>
<feature type="coiled-coil region" evidence="1">
    <location>
        <begin position="44"/>
        <end position="71"/>
    </location>
</feature>
<gene>
    <name evidence="2" type="ORF">E5S67_00847</name>
</gene>
<keyword evidence="1" id="KW-0175">Coiled coil</keyword>
<protein>
    <recommendedName>
        <fullName evidence="4">Sucrase ferredoxin</fullName>
    </recommendedName>
</protein>
<dbReference type="Gene3D" id="3.40.30.10">
    <property type="entry name" value="Glutaredoxin"/>
    <property type="match status" value="1"/>
</dbReference>
<keyword evidence="3" id="KW-1185">Reference proteome</keyword>
<accession>A0ABX2CRV1</accession>
<dbReference type="EMBL" id="SRRZ01000010">
    <property type="protein sequence ID" value="NQE33130.1"/>
    <property type="molecule type" value="Genomic_DNA"/>
</dbReference>
<evidence type="ECO:0000256" key="1">
    <source>
        <dbReference type="SAM" id="Coils"/>
    </source>
</evidence>